<dbReference type="GO" id="GO:0005524">
    <property type="term" value="F:ATP binding"/>
    <property type="evidence" value="ECO:0007669"/>
    <property type="project" value="UniProtKB-KW"/>
</dbReference>
<protein>
    <submittedName>
        <fullName evidence="7">ABC-F family ATP-binding cassette domain-containing protein</fullName>
    </submittedName>
</protein>
<dbReference type="PANTHER" id="PTHR19211">
    <property type="entry name" value="ATP-BINDING TRANSPORT PROTEIN-RELATED"/>
    <property type="match status" value="1"/>
</dbReference>
<dbReference type="InterPro" id="IPR003593">
    <property type="entry name" value="AAA+_ATPase"/>
</dbReference>
<evidence type="ECO:0000256" key="2">
    <source>
        <dbReference type="ARBA" id="ARBA00022741"/>
    </source>
</evidence>
<feature type="domain" description="ABC transporter" evidence="6">
    <location>
        <begin position="2"/>
        <end position="246"/>
    </location>
</feature>
<dbReference type="PROSITE" id="PS50893">
    <property type="entry name" value="ABC_TRANSPORTER_2"/>
    <property type="match status" value="2"/>
</dbReference>
<feature type="compositionally biased region" description="Basic and acidic residues" evidence="5">
    <location>
        <begin position="536"/>
        <end position="549"/>
    </location>
</feature>
<dbReference type="InterPro" id="IPR050611">
    <property type="entry name" value="ABCF"/>
</dbReference>
<keyword evidence="1" id="KW-0677">Repeat</keyword>
<evidence type="ECO:0000256" key="3">
    <source>
        <dbReference type="ARBA" id="ARBA00022840"/>
    </source>
</evidence>
<evidence type="ECO:0000313" key="7">
    <source>
        <dbReference type="EMBL" id="MFC4891486.1"/>
    </source>
</evidence>
<dbReference type="Proteomes" id="UP001595926">
    <property type="component" value="Unassembled WGS sequence"/>
</dbReference>
<evidence type="ECO:0000256" key="1">
    <source>
        <dbReference type="ARBA" id="ARBA00022737"/>
    </source>
</evidence>
<keyword evidence="8" id="KW-1185">Reference proteome</keyword>
<dbReference type="Gene3D" id="3.40.50.300">
    <property type="entry name" value="P-loop containing nucleotide triphosphate hydrolases"/>
    <property type="match status" value="2"/>
</dbReference>
<dbReference type="Pfam" id="PF12848">
    <property type="entry name" value="ABC_tran_Xtn"/>
    <property type="match status" value="1"/>
</dbReference>
<dbReference type="CDD" id="cd03221">
    <property type="entry name" value="ABCF_EF-3"/>
    <property type="match status" value="2"/>
</dbReference>
<gene>
    <name evidence="7" type="ORF">ACFPDQ_00305</name>
</gene>
<dbReference type="InterPro" id="IPR032781">
    <property type="entry name" value="ABC_tran_Xtn"/>
</dbReference>
<dbReference type="InterPro" id="IPR017871">
    <property type="entry name" value="ABC_transporter-like_CS"/>
</dbReference>
<dbReference type="RefSeq" id="WP_119330767.1">
    <property type="nucleotide sequence ID" value="NZ_JBHSJH010000001.1"/>
</dbReference>
<dbReference type="InterPro" id="IPR003439">
    <property type="entry name" value="ABC_transporter-like_ATP-bd"/>
</dbReference>
<sequence>MIFFKNVSYQVEVKELFDDVSFSIFPNQKIGLVGKNGTGKTTLFNLIQHNISADKGDIEIARNTRIVTVKQEVDDFDAKVIDYVVNGIESLKTLKYNMVEALANEDFVEYSRYHEEYESLGGYSIESQAGKLLSGLGFTTAQQDQAVKELSGGWQIRLNLAQALLQESDILLLDEPTNHLDLDAVLWLEQYLQEYKGSLLLISHDRIFLDNVVKQIFHIDEKKVVTYTGNYSSYEKQSYEQKILQQKHFEKQQKHIEHLESFINRFKAKATKAKQAQSRIKMLDRIQRIEAVKTDSEFSFEFKQTKEHLGGTLVSLQNTDLGYGSKVILNNVGLNIYNDMRIGLLGLNGAGKSTLIKSLIGEISILSGKIEKHPNLRIGYFSQHSLDMLDMQASPLLHMQRLDTKATQEKLRTFLGSFNFTGDKALAKVGTFSGGEKARLALAMIVYQEPNFLLLDEPTNHLDIGVREALTVALQSFQGAIILVSHDRFLLESTVDEYMLVGEGKVRPFDGDMKDYYKYILEVKKSENAPQQNKNNVEKKESRKLSANERRQLKPIQDKVKKLEKNLANLQKKNSEMEILLQDEELYNDKEKLQKTLLEHSDLKAKIEEVEVEWFAALEELEQFQKTE</sequence>
<feature type="coiled-coil region" evidence="4">
    <location>
        <begin position="553"/>
        <end position="613"/>
    </location>
</feature>
<dbReference type="PROSITE" id="PS00211">
    <property type="entry name" value="ABC_TRANSPORTER_1"/>
    <property type="match status" value="1"/>
</dbReference>
<dbReference type="PANTHER" id="PTHR19211:SF14">
    <property type="entry name" value="ATP-BINDING CASSETTE SUB-FAMILY F MEMBER 1"/>
    <property type="match status" value="1"/>
</dbReference>
<dbReference type="SMART" id="SM00382">
    <property type="entry name" value="AAA"/>
    <property type="match status" value="2"/>
</dbReference>
<feature type="region of interest" description="Disordered" evidence="5">
    <location>
        <begin position="528"/>
        <end position="549"/>
    </location>
</feature>
<evidence type="ECO:0000256" key="5">
    <source>
        <dbReference type="SAM" id="MobiDB-lite"/>
    </source>
</evidence>
<keyword evidence="3 7" id="KW-0067">ATP-binding</keyword>
<evidence type="ECO:0000259" key="6">
    <source>
        <dbReference type="PROSITE" id="PS50893"/>
    </source>
</evidence>
<organism evidence="7 8">
    <name type="scientific">Pseudofrancisella aestuarii</name>
    <dbReference type="NCBI Taxonomy" id="2670347"/>
    <lineage>
        <taxon>Bacteria</taxon>
        <taxon>Pseudomonadati</taxon>
        <taxon>Pseudomonadota</taxon>
        <taxon>Gammaproteobacteria</taxon>
        <taxon>Thiotrichales</taxon>
        <taxon>Francisellaceae</taxon>
        <taxon>Pseudofrancisella</taxon>
    </lineage>
</organism>
<dbReference type="EMBL" id="JBHSJH010000001">
    <property type="protein sequence ID" value="MFC4891486.1"/>
    <property type="molecule type" value="Genomic_DNA"/>
</dbReference>
<dbReference type="SUPFAM" id="SSF52540">
    <property type="entry name" value="P-loop containing nucleoside triphosphate hydrolases"/>
    <property type="match status" value="2"/>
</dbReference>
<accession>A0ABV9T8M4</accession>
<comment type="caution">
    <text evidence="7">The sequence shown here is derived from an EMBL/GenBank/DDBJ whole genome shotgun (WGS) entry which is preliminary data.</text>
</comment>
<name>A0ABV9T8M4_9GAMM</name>
<evidence type="ECO:0000256" key="4">
    <source>
        <dbReference type="SAM" id="Coils"/>
    </source>
</evidence>
<proteinExistence type="predicted"/>
<dbReference type="InterPro" id="IPR027417">
    <property type="entry name" value="P-loop_NTPase"/>
</dbReference>
<reference evidence="8" key="1">
    <citation type="journal article" date="2019" name="Int. J. Syst. Evol. Microbiol.">
        <title>The Global Catalogue of Microorganisms (GCM) 10K type strain sequencing project: providing services to taxonomists for standard genome sequencing and annotation.</title>
        <authorList>
            <consortium name="The Broad Institute Genomics Platform"/>
            <consortium name="The Broad Institute Genome Sequencing Center for Infectious Disease"/>
            <person name="Wu L."/>
            <person name="Ma J."/>
        </authorList>
    </citation>
    <scope>NUCLEOTIDE SEQUENCE [LARGE SCALE GENOMIC DNA]</scope>
    <source>
        <strain evidence="8">CGMCC 1.13718</strain>
    </source>
</reference>
<dbReference type="Pfam" id="PF00005">
    <property type="entry name" value="ABC_tran"/>
    <property type="match status" value="2"/>
</dbReference>
<keyword evidence="2" id="KW-0547">Nucleotide-binding</keyword>
<keyword evidence="4" id="KW-0175">Coiled coil</keyword>
<feature type="domain" description="ABC transporter" evidence="6">
    <location>
        <begin position="314"/>
        <end position="528"/>
    </location>
</feature>
<evidence type="ECO:0000313" key="8">
    <source>
        <dbReference type="Proteomes" id="UP001595926"/>
    </source>
</evidence>